<dbReference type="AlphaFoldDB" id="A0A9P5CN28"/>
<organism evidence="3 4">
    <name type="scientific">Cryphonectria parasitica (strain ATCC 38755 / EP155)</name>
    <dbReference type="NCBI Taxonomy" id="660469"/>
    <lineage>
        <taxon>Eukaryota</taxon>
        <taxon>Fungi</taxon>
        <taxon>Dikarya</taxon>
        <taxon>Ascomycota</taxon>
        <taxon>Pezizomycotina</taxon>
        <taxon>Sordariomycetes</taxon>
        <taxon>Sordariomycetidae</taxon>
        <taxon>Diaporthales</taxon>
        <taxon>Cryphonectriaceae</taxon>
        <taxon>Cryphonectria-Endothia species complex</taxon>
        <taxon>Cryphonectria</taxon>
    </lineage>
</organism>
<proteinExistence type="predicted"/>
<dbReference type="SMART" id="SM01111">
    <property type="entry name" value="CVNH"/>
    <property type="match status" value="1"/>
</dbReference>
<feature type="region of interest" description="Disordered" evidence="1">
    <location>
        <begin position="1"/>
        <end position="132"/>
    </location>
</feature>
<evidence type="ECO:0000256" key="1">
    <source>
        <dbReference type="SAM" id="MobiDB-lite"/>
    </source>
</evidence>
<dbReference type="RefSeq" id="XP_040775709.1">
    <property type="nucleotide sequence ID" value="XM_040919682.1"/>
</dbReference>
<dbReference type="InterPro" id="IPR036673">
    <property type="entry name" value="Cyanovirin-N_sf"/>
</dbReference>
<dbReference type="SUPFAM" id="SSF51322">
    <property type="entry name" value="Cyanovirin-N"/>
    <property type="match status" value="1"/>
</dbReference>
<comment type="caution">
    <text evidence="3">The sequence shown here is derived from an EMBL/GenBank/DDBJ whole genome shotgun (WGS) entry which is preliminary data.</text>
</comment>
<accession>A0A9P5CN28</accession>
<feature type="compositionally biased region" description="Low complexity" evidence="1">
    <location>
        <begin position="84"/>
        <end position="106"/>
    </location>
</feature>
<dbReference type="InterPro" id="IPR011058">
    <property type="entry name" value="Cyanovirin-N"/>
</dbReference>
<name>A0A9P5CN28_CRYP1</name>
<dbReference type="OrthoDB" id="2107166at2759"/>
<reference evidence="3" key="1">
    <citation type="journal article" date="2020" name="Phytopathology">
        <title>Genome sequence of the chestnut blight fungus Cryphonectria parasitica EP155: A fundamental resource for an archetypical invasive plant pathogen.</title>
        <authorList>
            <person name="Crouch J.A."/>
            <person name="Dawe A."/>
            <person name="Aerts A."/>
            <person name="Barry K."/>
            <person name="Churchill A.C.L."/>
            <person name="Grimwood J."/>
            <person name="Hillman B."/>
            <person name="Milgroom M.G."/>
            <person name="Pangilinan J."/>
            <person name="Smith M."/>
            <person name="Salamov A."/>
            <person name="Schmutz J."/>
            <person name="Yadav J."/>
            <person name="Grigoriev I.V."/>
            <person name="Nuss D."/>
        </authorList>
    </citation>
    <scope>NUCLEOTIDE SEQUENCE</scope>
    <source>
        <strain evidence="3">EP155</strain>
    </source>
</reference>
<feature type="region of interest" description="Disordered" evidence="1">
    <location>
        <begin position="171"/>
        <end position="208"/>
    </location>
</feature>
<dbReference type="Gene3D" id="2.30.60.10">
    <property type="entry name" value="Cyanovirin-N"/>
    <property type="match status" value="1"/>
</dbReference>
<feature type="compositionally biased region" description="Low complexity" evidence="1">
    <location>
        <begin position="43"/>
        <end position="54"/>
    </location>
</feature>
<sequence>MQIPYNNGSPEPYGQPNGPRGSSPYSQSPSHHHTPSQPPYGPPSQGYGQQGYQPYTPPPQQTYGRYDDYQPPAQYGGPRPSQGQYEPPYQSHSPYYSPGSQPPVQQGAAADYLSQGQQGPPPPGSNSEEDRGVMGALAGGAAGAWAGHKVHHGFLGALGGAFAGHKLQDAVQDHNKHKKDEEKYHKHSPSPPPQHQQQQHQHQQRSYAGNFTASCTQMSLDGDLDLIASCGRVDGSRKLSSISLNRCLTNADGHLYWERDGNFAASARNVRLVDGGRVLEAELKNCGGQWVWDRIVLDEKISNDNGNLVML</sequence>
<protein>
    <submittedName>
        <fullName evidence="3">CNVH-domain-containing protein</fullName>
    </submittedName>
</protein>
<keyword evidence="4" id="KW-1185">Reference proteome</keyword>
<evidence type="ECO:0000259" key="2">
    <source>
        <dbReference type="SMART" id="SM01111"/>
    </source>
</evidence>
<dbReference type="PANTHER" id="PTHR37014">
    <property type="entry name" value="EXPRESSION LETHALITY PROTEIN HEL10, PUTATIVE (AFU_ORTHOLOGUE AFUA_1G06580)-RELATED"/>
    <property type="match status" value="1"/>
</dbReference>
<feature type="domain" description="Cyanovirin-N" evidence="2">
    <location>
        <begin position="210"/>
        <end position="310"/>
    </location>
</feature>
<dbReference type="GeneID" id="63836811"/>
<gene>
    <name evidence="3" type="ORF">M406DRAFT_322716</name>
</gene>
<dbReference type="EMBL" id="MU032348">
    <property type="protein sequence ID" value="KAF3764748.1"/>
    <property type="molecule type" value="Genomic_DNA"/>
</dbReference>
<evidence type="ECO:0000313" key="4">
    <source>
        <dbReference type="Proteomes" id="UP000803844"/>
    </source>
</evidence>
<feature type="compositionally biased region" description="Basic and acidic residues" evidence="1">
    <location>
        <begin position="171"/>
        <end position="184"/>
    </location>
</feature>
<dbReference type="PANTHER" id="PTHR37014:SF1">
    <property type="entry name" value="EXPRESSION LETHALITY PROTEIN HEL10, PUTATIVE (AFU_ORTHOLOGUE AFUA_1G06580)-RELATED"/>
    <property type="match status" value="1"/>
</dbReference>
<dbReference type="Pfam" id="PF08881">
    <property type="entry name" value="CVNH"/>
    <property type="match status" value="1"/>
</dbReference>
<evidence type="ECO:0000313" key="3">
    <source>
        <dbReference type="EMBL" id="KAF3764748.1"/>
    </source>
</evidence>
<dbReference type="Proteomes" id="UP000803844">
    <property type="component" value="Unassembled WGS sequence"/>
</dbReference>